<feature type="signal peptide" evidence="2">
    <location>
        <begin position="1"/>
        <end position="21"/>
    </location>
</feature>
<evidence type="ECO:0000256" key="2">
    <source>
        <dbReference type="SAM" id="SignalP"/>
    </source>
</evidence>
<gene>
    <name evidence="3" type="ORF">D0T90_04360</name>
</gene>
<dbReference type="RefSeq" id="WP_123795812.1">
    <property type="nucleotide sequence ID" value="NZ_CP031699.1"/>
</dbReference>
<keyword evidence="1" id="KW-0175">Coiled coil</keyword>
<proteinExistence type="predicted"/>
<dbReference type="KEGG" id="naq:D0T90_04360"/>
<sequence>MKRLLTVAAASLLAASVYADAADDALLGAQSAYRAALKAQTDNDSKIIYLQTELNNAQARLTQAQADISRLQGELQNAQAVKTQQASVLQQAGERLDSAWNAVYGVGGTRAGQ</sequence>
<evidence type="ECO:0000313" key="4">
    <source>
        <dbReference type="Proteomes" id="UP000325536"/>
    </source>
</evidence>
<dbReference type="OrthoDB" id="8605272at2"/>
<keyword evidence="2" id="KW-0732">Signal</keyword>
<reference evidence="3 4" key="1">
    <citation type="submission" date="2018-08" db="EMBL/GenBank/DDBJ databases">
        <title>Neisseria animalis ATCC 49930 complete genome.</title>
        <authorList>
            <person name="Veseli I.A."/>
            <person name="Mascarenhas dos Santos A.C."/>
            <person name="Buttler R."/>
            <person name="Pombert J.-F."/>
        </authorList>
    </citation>
    <scope>NUCLEOTIDE SEQUENCE [LARGE SCALE GENOMIC DNA]</scope>
    <source>
        <strain evidence="3 4">ATCC 49930</strain>
    </source>
</reference>
<accession>A0A5P3MSR4</accession>
<evidence type="ECO:0008006" key="5">
    <source>
        <dbReference type="Google" id="ProtNLM"/>
    </source>
</evidence>
<dbReference type="AlphaFoldDB" id="A0A5P3MSR4"/>
<dbReference type="EMBL" id="CP031699">
    <property type="protein sequence ID" value="QEY23831.1"/>
    <property type="molecule type" value="Genomic_DNA"/>
</dbReference>
<feature type="chain" id="PRO_5030973778" description="Periplasmic protein" evidence="2">
    <location>
        <begin position="22"/>
        <end position="113"/>
    </location>
</feature>
<evidence type="ECO:0000256" key="1">
    <source>
        <dbReference type="SAM" id="Coils"/>
    </source>
</evidence>
<name>A0A5P3MSR4_NEIAN</name>
<dbReference type="Proteomes" id="UP000325536">
    <property type="component" value="Chromosome"/>
</dbReference>
<evidence type="ECO:0000313" key="3">
    <source>
        <dbReference type="EMBL" id="QEY23831.1"/>
    </source>
</evidence>
<feature type="coiled-coil region" evidence="1">
    <location>
        <begin position="47"/>
        <end position="81"/>
    </location>
</feature>
<protein>
    <recommendedName>
        <fullName evidence="5">Periplasmic protein</fullName>
    </recommendedName>
</protein>
<keyword evidence="4" id="KW-1185">Reference proteome</keyword>
<organism evidence="3 4">
    <name type="scientific">Neisseria animalis</name>
    <dbReference type="NCBI Taxonomy" id="492"/>
    <lineage>
        <taxon>Bacteria</taxon>
        <taxon>Pseudomonadati</taxon>
        <taxon>Pseudomonadota</taxon>
        <taxon>Betaproteobacteria</taxon>
        <taxon>Neisseriales</taxon>
        <taxon>Neisseriaceae</taxon>
        <taxon>Neisseria</taxon>
    </lineage>
</organism>